<keyword evidence="1" id="KW-0812">Transmembrane</keyword>
<dbReference type="Gene3D" id="3.30.700.10">
    <property type="entry name" value="Glycoprotein, Type 4 Pilin"/>
    <property type="match status" value="1"/>
</dbReference>
<organism evidence="2 3">
    <name type="scientific">Solimicrobium silvestre</name>
    <dbReference type="NCBI Taxonomy" id="2099400"/>
    <lineage>
        <taxon>Bacteria</taxon>
        <taxon>Pseudomonadati</taxon>
        <taxon>Pseudomonadota</taxon>
        <taxon>Betaproteobacteria</taxon>
        <taxon>Burkholderiales</taxon>
        <taxon>Oxalobacteraceae</taxon>
        <taxon>Solimicrobium</taxon>
    </lineage>
</organism>
<dbReference type="Pfam" id="PF07963">
    <property type="entry name" value="N_methyl"/>
    <property type="match status" value="1"/>
</dbReference>
<name>A0A2S9GTI4_9BURK</name>
<dbReference type="PANTHER" id="PTHR30093:SF47">
    <property type="entry name" value="TYPE IV PILUS NON-CORE MINOR PILIN PILE"/>
    <property type="match status" value="1"/>
</dbReference>
<accession>A0A2S9GTI4</accession>
<dbReference type="PROSITE" id="PS00409">
    <property type="entry name" value="PROKAR_NTER_METHYL"/>
    <property type="match status" value="1"/>
</dbReference>
<evidence type="ECO:0000256" key="1">
    <source>
        <dbReference type="SAM" id="Phobius"/>
    </source>
</evidence>
<protein>
    <submittedName>
        <fullName evidence="2">Prepilin-type N-terminal cleavage/methylation domain</fullName>
    </submittedName>
</protein>
<dbReference type="RefSeq" id="WP_105534049.1">
    <property type="nucleotide sequence ID" value="NZ_PUGF01000031.1"/>
</dbReference>
<dbReference type="GO" id="GO:0043683">
    <property type="term" value="P:type IV pilus assembly"/>
    <property type="evidence" value="ECO:0007669"/>
    <property type="project" value="InterPro"/>
</dbReference>
<sequence>MKYLSKLKFSDHVGKDRQAGFTLIELMVVIVIIGILVAVAVPAYNTSVQKSHRTDAKTALLDLASREEKFYSLNNEYSQTASDLYGSSVTAFPKAQSGTTAYYSLSVTATTTTFKAIASIITTTQQNGDPCGDFTISNTGVTANQDASENAITGLSCW</sequence>
<dbReference type="SUPFAM" id="SSF54523">
    <property type="entry name" value="Pili subunits"/>
    <property type="match status" value="1"/>
</dbReference>
<proteinExistence type="predicted"/>
<keyword evidence="3" id="KW-1185">Reference proteome</keyword>
<dbReference type="InterPro" id="IPR012902">
    <property type="entry name" value="N_methyl_site"/>
</dbReference>
<gene>
    <name evidence="2" type="ORF">S2091_4319</name>
</gene>
<evidence type="ECO:0000313" key="3">
    <source>
        <dbReference type="Proteomes" id="UP000237839"/>
    </source>
</evidence>
<feature type="transmembrane region" description="Helical" evidence="1">
    <location>
        <begin position="21"/>
        <end position="44"/>
    </location>
</feature>
<dbReference type="OrthoDB" id="8592370at2"/>
<keyword evidence="1" id="KW-1133">Transmembrane helix</keyword>
<dbReference type="Proteomes" id="UP000237839">
    <property type="component" value="Unassembled WGS sequence"/>
</dbReference>
<comment type="caution">
    <text evidence="2">The sequence shown here is derived from an EMBL/GenBank/DDBJ whole genome shotgun (WGS) entry which is preliminary data.</text>
</comment>
<dbReference type="InterPro" id="IPR045584">
    <property type="entry name" value="Pilin-like"/>
</dbReference>
<reference evidence="2 3" key="1">
    <citation type="submission" date="2018-02" db="EMBL/GenBank/DDBJ databases">
        <title>Solimicrobium silvestre gen. nov., sp. nov., isolated from alpine forest soil.</title>
        <authorList>
            <person name="Margesin R."/>
            <person name="Albuquerque L."/>
            <person name="Zhang D.-C."/>
            <person name="Froufe H.J.C."/>
            <person name="Severino R."/>
            <person name="Roxo I."/>
            <person name="Egas C."/>
            <person name="Da Costa M.S."/>
        </authorList>
    </citation>
    <scope>NUCLEOTIDE SEQUENCE [LARGE SCALE GENOMIC DNA]</scope>
    <source>
        <strain evidence="2 3">S20-91</strain>
    </source>
</reference>
<dbReference type="EMBL" id="PUGF01000031">
    <property type="protein sequence ID" value="PRC91023.1"/>
    <property type="molecule type" value="Genomic_DNA"/>
</dbReference>
<dbReference type="Pfam" id="PF16732">
    <property type="entry name" value="ComP_DUS"/>
    <property type="match status" value="1"/>
</dbReference>
<dbReference type="InterPro" id="IPR031982">
    <property type="entry name" value="PilE-like"/>
</dbReference>
<dbReference type="AlphaFoldDB" id="A0A2S9GTI4"/>
<dbReference type="PANTHER" id="PTHR30093">
    <property type="entry name" value="GENERAL SECRETION PATHWAY PROTEIN G"/>
    <property type="match status" value="1"/>
</dbReference>
<evidence type="ECO:0000313" key="2">
    <source>
        <dbReference type="EMBL" id="PRC91023.1"/>
    </source>
</evidence>
<keyword evidence="1" id="KW-0472">Membrane</keyword>
<dbReference type="NCBIfam" id="TIGR02532">
    <property type="entry name" value="IV_pilin_GFxxxE"/>
    <property type="match status" value="1"/>
</dbReference>